<dbReference type="Proteomes" id="UP000663852">
    <property type="component" value="Unassembled WGS sequence"/>
</dbReference>
<dbReference type="EMBL" id="CAJNOJ010000029">
    <property type="protein sequence ID" value="CAF0884456.1"/>
    <property type="molecule type" value="Genomic_DNA"/>
</dbReference>
<keyword evidence="1" id="KW-0472">Membrane</keyword>
<evidence type="ECO:0000313" key="2">
    <source>
        <dbReference type="EMBL" id="CAF0884456.1"/>
    </source>
</evidence>
<evidence type="ECO:0000256" key="1">
    <source>
        <dbReference type="SAM" id="Phobius"/>
    </source>
</evidence>
<keyword evidence="1" id="KW-1133">Transmembrane helix</keyword>
<comment type="caution">
    <text evidence="2">The sequence shown here is derived from an EMBL/GenBank/DDBJ whole genome shotgun (WGS) entry which is preliminary data.</text>
</comment>
<accession>A0A813YIB6</accession>
<organism evidence="2 3">
    <name type="scientific">Adineta ricciae</name>
    <name type="common">Rotifer</name>
    <dbReference type="NCBI Taxonomy" id="249248"/>
    <lineage>
        <taxon>Eukaryota</taxon>
        <taxon>Metazoa</taxon>
        <taxon>Spiralia</taxon>
        <taxon>Gnathifera</taxon>
        <taxon>Rotifera</taxon>
        <taxon>Eurotatoria</taxon>
        <taxon>Bdelloidea</taxon>
        <taxon>Adinetida</taxon>
        <taxon>Adinetidae</taxon>
        <taxon>Adineta</taxon>
    </lineage>
</organism>
<protein>
    <submittedName>
        <fullName evidence="2">Uncharacterized protein</fullName>
    </submittedName>
</protein>
<name>A0A813YIB6_ADIRI</name>
<sequence>MDHTKMYIQSSSILLLAFLTQYLWLELVNQHHVAALTIFVSVPKYGIKVMVIWIQIESTVISHIQGTFIIFMNTGKIKICSRLLSSEKSSRTIIRLRLDVCYKI</sequence>
<reference evidence="2" key="1">
    <citation type="submission" date="2021-02" db="EMBL/GenBank/DDBJ databases">
        <authorList>
            <person name="Nowell W R."/>
        </authorList>
    </citation>
    <scope>NUCLEOTIDE SEQUENCE</scope>
</reference>
<dbReference type="AlphaFoldDB" id="A0A813YIB6"/>
<evidence type="ECO:0000313" key="3">
    <source>
        <dbReference type="Proteomes" id="UP000663852"/>
    </source>
</evidence>
<feature type="transmembrane region" description="Helical" evidence="1">
    <location>
        <begin position="7"/>
        <end position="25"/>
    </location>
</feature>
<proteinExistence type="predicted"/>
<gene>
    <name evidence="2" type="ORF">EDS130_LOCUS8960</name>
</gene>
<feature type="transmembrane region" description="Helical" evidence="1">
    <location>
        <begin position="45"/>
        <end position="72"/>
    </location>
</feature>
<keyword evidence="1" id="KW-0812">Transmembrane</keyword>